<evidence type="ECO:0000256" key="2">
    <source>
        <dbReference type="ARBA" id="ARBA00022692"/>
    </source>
</evidence>
<feature type="domain" description="G-protein coupled receptors family 1 profile" evidence="6">
    <location>
        <begin position="29"/>
        <end position="291"/>
    </location>
</feature>
<organism evidence="7 8">
    <name type="scientific">Adineta ricciae</name>
    <name type="common">Rotifer</name>
    <dbReference type="NCBI Taxonomy" id="249248"/>
    <lineage>
        <taxon>Eukaryota</taxon>
        <taxon>Metazoa</taxon>
        <taxon>Spiralia</taxon>
        <taxon>Gnathifera</taxon>
        <taxon>Rotifera</taxon>
        <taxon>Eurotatoria</taxon>
        <taxon>Bdelloidea</taxon>
        <taxon>Adinetida</taxon>
        <taxon>Adinetidae</taxon>
        <taxon>Adineta</taxon>
    </lineage>
</organism>
<feature type="transmembrane region" description="Helical" evidence="5">
    <location>
        <begin position="271"/>
        <end position="290"/>
    </location>
</feature>
<evidence type="ECO:0000256" key="1">
    <source>
        <dbReference type="ARBA" id="ARBA00004370"/>
    </source>
</evidence>
<dbReference type="Gene3D" id="1.20.1070.10">
    <property type="entry name" value="Rhodopsin 7-helix transmembrane proteins"/>
    <property type="match status" value="1"/>
</dbReference>
<dbReference type="InterPro" id="IPR017452">
    <property type="entry name" value="GPCR_Rhodpsn_7TM"/>
</dbReference>
<dbReference type="PROSITE" id="PS50262">
    <property type="entry name" value="G_PROTEIN_RECEP_F1_2"/>
    <property type="match status" value="1"/>
</dbReference>
<feature type="transmembrane region" description="Helical" evidence="5">
    <location>
        <begin position="186"/>
        <end position="209"/>
    </location>
</feature>
<evidence type="ECO:0000256" key="5">
    <source>
        <dbReference type="SAM" id="Phobius"/>
    </source>
</evidence>
<evidence type="ECO:0000259" key="6">
    <source>
        <dbReference type="PROSITE" id="PS50262"/>
    </source>
</evidence>
<feature type="transmembrane region" description="Helical" evidence="5">
    <location>
        <begin position="229"/>
        <end position="251"/>
    </location>
</feature>
<dbReference type="AlphaFoldDB" id="A0A813W949"/>
<feature type="transmembrane region" description="Helical" evidence="5">
    <location>
        <begin position="130"/>
        <end position="154"/>
    </location>
</feature>
<evidence type="ECO:0000313" key="8">
    <source>
        <dbReference type="Proteomes" id="UP000663828"/>
    </source>
</evidence>
<accession>A0A813W949</accession>
<evidence type="ECO:0000313" key="7">
    <source>
        <dbReference type="EMBL" id="CAF0851781.1"/>
    </source>
</evidence>
<dbReference type="GO" id="GO:0016020">
    <property type="term" value="C:membrane"/>
    <property type="evidence" value="ECO:0007669"/>
    <property type="project" value="UniProtKB-SubCell"/>
</dbReference>
<dbReference type="CDD" id="cd00637">
    <property type="entry name" value="7tm_classA_rhodopsin-like"/>
    <property type="match status" value="1"/>
</dbReference>
<dbReference type="Pfam" id="PF00001">
    <property type="entry name" value="7tm_1"/>
    <property type="match status" value="1"/>
</dbReference>
<keyword evidence="2 5" id="KW-0812">Transmembrane</keyword>
<proteinExistence type="predicted"/>
<evidence type="ECO:0000256" key="3">
    <source>
        <dbReference type="ARBA" id="ARBA00022989"/>
    </source>
</evidence>
<dbReference type="InterPro" id="IPR000276">
    <property type="entry name" value="GPCR_Rhodpsn"/>
</dbReference>
<reference evidence="7" key="1">
    <citation type="submission" date="2021-02" db="EMBL/GenBank/DDBJ databases">
        <authorList>
            <person name="Nowell W R."/>
        </authorList>
    </citation>
    <scope>NUCLEOTIDE SEQUENCE</scope>
</reference>
<keyword evidence="8" id="KW-1185">Reference proteome</keyword>
<feature type="transmembrane region" description="Helical" evidence="5">
    <location>
        <begin position="50"/>
        <end position="69"/>
    </location>
</feature>
<dbReference type="SUPFAM" id="SSF81321">
    <property type="entry name" value="Family A G protein-coupled receptor-like"/>
    <property type="match status" value="1"/>
</dbReference>
<dbReference type="GO" id="GO:0004930">
    <property type="term" value="F:G protein-coupled receptor activity"/>
    <property type="evidence" value="ECO:0007669"/>
    <property type="project" value="InterPro"/>
</dbReference>
<protein>
    <recommendedName>
        <fullName evidence="6">G-protein coupled receptors family 1 profile domain-containing protein</fullName>
    </recommendedName>
</protein>
<dbReference type="EMBL" id="CAJNOR010000239">
    <property type="protein sequence ID" value="CAF0851781.1"/>
    <property type="molecule type" value="Genomic_DNA"/>
</dbReference>
<feature type="transmembrane region" description="Helical" evidence="5">
    <location>
        <begin position="16"/>
        <end position="38"/>
    </location>
</feature>
<dbReference type="Proteomes" id="UP000663828">
    <property type="component" value="Unassembled WGS sequence"/>
</dbReference>
<keyword evidence="3 5" id="KW-1133">Transmembrane helix</keyword>
<gene>
    <name evidence="7" type="ORF">XAT740_LOCUS5519</name>
</gene>
<name>A0A813W949_ADIRI</name>
<comment type="subcellular location">
    <subcellularLocation>
        <location evidence="1">Membrane</location>
    </subcellularLocation>
</comment>
<keyword evidence="4 5" id="KW-0472">Membrane</keyword>
<sequence length="313" mass="36646">MEAKIQSIRPIHRIKFFMFLSLQIPASILSFLIFIFFLKNPNHLRKLQNQALLVLFVINFIQLSVNMPMVIHFLRFSRVIPSTGAYCRFWMFAESTLDAANAITVAVMAIQRHTLIFQPTMLRALTKRCVYYYFPLLLSTVYPVIFYLATVVFYPCDPSQWNFTLNMCGDSTCYFSDNPIPATFDWIVNTGLPIFVIILANLGLMIRVIRQKARRRQALPWAKQRRMTIQLMSISSLYLVTWIPSITTGLMQQINASEYIYEFQEDYISDLTYFICLLLPAMSLGLLPDFTKWIWKHFRRLQRPTNVVRTTVL</sequence>
<comment type="caution">
    <text evidence="7">The sequence shown here is derived from an EMBL/GenBank/DDBJ whole genome shotgun (WGS) entry which is preliminary data.</text>
</comment>
<evidence type="ECO:0000256" key="4">
    <source>
        <dbReference type="ARBA" id="ARBA00023136"/>
    </source>
</evidence>